<dbReference type="Gene3D" id="3.40.50.300">
    <property type="entry name" value="P-loop containing nucleotide triphosphate hydrolases"/>
    <property type="match status" value="1"/>
</dbReference>
<dbReference type="RefSeq" id="WP_104849210.1">
    <property type="nucleotide sequence ID" value="NZ_PKOZ01000004.1"/>
</dbReference>
<dbReference type="InterPro" id="IPR025669">
    <property type="entry name" value="AAA_dom"/>
</dbReference>
<dbReference type="GO" id="GO:0005886">
    <property type="term" value="C:plasma membrane"/>
    <property type="evidence" value="ECO:0007669"/>
    <property type="project" value="TreeGrafter"/>
</dbReference>
<proteinExistence type="inferred from homology"/>
<dbReference type="NCBIfam" id="TIGR01007">
    <property type="entry name" value="eps_fam"/>
    <property type="match status" value="1"/>
</dbReference>
<dbReference type="Proteomes" id="UP000239663">
    <property type="component" value="Unassembled WGS sequence"/>
</dbReference>
<comment type="catalytic activity">
    <reaction evidence="8">
        <text>L-tyrosyl-[protein] + ATP = O-phospho-L-tyrosyl-[protein] + ADP + H(+)</text>
        <dbReference type="Rhea" id="RHEA:10596"/>
        <dbReference type="Rhea" id="RHEA-COMP:10136"/>
        <dbReference type="Rhea" id="RHEA-COMP:20101"/>
        <dbReference type="ChEBI" id="CHEBI:15378"/>
        <dbReference type="ChEBI" id="CHEBI:30616"/>
        <dbReference type="ChEBI" id="CHEBI:46858"/>
        <dbReference type="ChEBI" id="CHEBI:61978"/>
        <dbReference type="ChEBI" id="CHEBI:456216"/>
        <dbReference type="EC" id="2.7.10.2"/>
    </reaction>
</comment>
<keyword evidence="7" id="KW-0829">Tyrosine-protein kinase</keyword>
<keyword evidence="6" id="KW-0067">ATP-binding</keyword>
<evidence type="ECO:0000256" key="7">
    <source>
        <dbReference type="ARBA" id="ARBA00023137"/>
    </source>
</evidence>
<evidence type="ECO:0000256" key="3">
    <source>
        <dbReference type="ARBA" id="ARBA00022679"/>
    </source>
</evidence>
<feature type="domain" description="AAA" evidence="9">
    <location>
        <begin position="49"/>
        <end position="175"/>
    </location>
</feature>
<dbReference type="GO" id="GO:0005524">
    <property type="term" value="F:ATP binding"/>
    <property type="evidence" value="ECO:0007669"/>
    <property type="project" value="UniProtKB-KW"/>
</dbReference>
<dbReference type="EMBL" id="PKOZ01000004">
    <property type="protein sequence ID" value="PQD95455.1"/>
    <property type="molecule type" value="Genomic_DNA"/>
</dbReference>
<name>A0A2S7N0E5_9BACI</name>
<dbReference type="CDD" id="cd05387">
    <property type="entry name" value="BY-kinase"/>
    <property type="match status" value="1"/>
</dbReference>
<evidence type="ECO:0000256" key="5">
    <source>
        <dbReference type="ARBA" id="ARBA00022777"/>
    </source>
</evidence>
<keyword evidence="4" id="KW-0547">Nucleotide-binding</keyword>
<dbReference type="SUPFAM" id="SSF52540">
    <property type="entry name" value="P-loop containing nucleoside triphosphate hydrolases"/>
    <property type="match status" value="1"/>
</dbReference>
<evidence type="ECO:0000313" key="10">
    <source>
        <dbReference type="EMBL" id="PQD95455.1"/>
    </source>
</evidence>
<dbReference type="GO" id="GO:0004715">
    <property type="term" value="F:non-membrane spanning protein tyrosine kinase activity"/>
    <property type="evidence" value="ECO:0007669"/>
    <property type="project" value="UniProtKB-EC"/>
</dbReference>
<keyword evidence="11" id="KW-1185">Reference proteome</keyword>
<dbReference type="AlphaFoldDB" id="A0A2S7N0E5"/>
<evidence type="ECO:0000256" key="2">
    <source>
        <dbReference type="ARBA" id="ARBA00011903"/>
    </source>
</evidence>
<evidence type="ECO:0000256" key="1">
    <source>
        <dbReference type="ARBA" id="ARBA00007316"/>
    </source>
</evidence>
<evidence type="ECO:0000256" key="4">
    <source>
        <dbReference type="ARBA" id="ARBA00022741"/>
    </source>
</evidence>
<dbReference type="InterPro" id="IPR027417">
    <property type="entry name" value="P-loop_NTPase"/>
</dbReference>
<evidence type="ECO:0000256" key="8">
    <source>
        <dbReference type="ARBA" id="ARBA00051245"/>
    </source>
</evidence>
<accession>A0A2S7N0E5</accession>
<comment type="caution">
    <text evidence="10">The sequence shown here is derived from an EMBL/GenBank/DDBJ whole genome shotgun (WGS) entry which is preliminary data.</text>
</comment>
<sequence>MTHKENKELIMSKERAKYSELYKQSVISEQFRLLRSGITYSRRGEDYQTIMITSPGHGDGKTTTATNLGIVLAQHDKKVIVIDADLRKGKLHKLFDISYSRGLTDILARKAFVDEAICLSTIPNLHIIPCGTIMKTSYELLTADRMEEILLVLSREYDIILFDTSPILYTAETQIIANMCEASLLVLMNGKTLKEEASKATTILQNSKAQLLGASLNGSMVRSKMYEFQQ</sequence>
<dbReference type="Pfam" id="PF13614">
    <property type="entry name" value="AAA_31"/>
    <property type="match status" value="1"/>
</dbReference>
<reference evidence="10 11" key="1">
    <citation type="submission" date="2017-12" db="EMBL/GenBank/DDBJ databases">
        <title>Taxonomic description and draft genome of Pradoshia cofamensis Gen. nov., sp. nov., a thermotolerant bacillale isolated from anterior gut of earthworm Eisenia fetida.</title>
        <authorList>
            <person name="Saha T."/>
            <person name="Chakraborty R."/>
        </authorList>
    </citation>
    <scope>NUCLEOTIDE SEQUENCE [LARGE SCALE GENOMIC DNA]</scope>
    <source>
        <strain evidence="10 11">EAG3</strain>
    </source>
</reference>
<comment type="similarity">
    <text evidence="1">Belongs to the CpsD/CapB family.</text>
</comment>
<keyword evidence="5" id="KW-0418">Kinase</keyword>
<gene>
    <name evidence="10" type="ORF">CYL18_09225</name>
</gene>
<evidence type="ECO:0000259" key="9">
    <source>
        <dbReference type="Pfam" id="PF13614"/>
    </source>
</evidence>
<dbReference type="EC" id="2.7.10.2" evidence="2"/>
<keyword evidence="3" id="KW-0808">Transferase</keyword>
<dbReference type="InterPro" id="IPR005702">
    <property type="entry name" value="Wzc-like_C"/>
</dbReference>
<evidence type="ECO:0000313" key="11">
    <source>
        <dbReference type="Proteomes" id="UP000239663"/>
    </source>
</evidence>
<dbReference type="PANTHER" id="PTHR32309:SF13">
    <property type="entry name" value="FERRIC ENTEROBACTIN TRANSPORT PROTEIN FEPE"/>
    <property type="match status" value="1"/>
</dbReference>
<dbReference type="InterPro" id="IPR050445">
    <property type="entry name" value="Bact_polysacc_biosynth/exp"/>
</dbReference>
<dbReference type="PANTHER" id="PTHR32309">
    <property type="entry name" value="TYROSINE-PROTEIN KINASE"/>
    <property type="match status" value="1"/>
</dbReference>
<organism evidence="10 11">
    <name type="scientific">Pradoshia eiseniae</name>
    <dbReference type="NCBI Taxonomy" id="2064768"/>
    <lineage>
        <taxon>Bacteria</taxon>
        <taxon>Bacillati</taxon>
        <taxon>Bacillota</taxon>
        <taxon>Bacilli</taxon>
        <taxon>Bacillales</taxon>
        <taxon>Bacillaceae</taxon>
        <taxon>Pradoshia</taxon>
    </lineage>
</organism>
<dbReference type="OrthoDB" id="9794577at2"/>
<protein>
    <recommendedName>
        <fullName evidence="2">non-specific protein-tyrosine kinase</fullName>
        <ecNumber evidence="2">2.7.10.2</ecNumber>
    </recommendedName>
</protein>
<evidence type="ECO:0000256" key="6">
    <source>
        <dbReference type="ARBA" id="ARBA00022840"/>
    </source>
</evidence>